<sequence length="85" mass="9729">MQRVKNEKDRLEGYVSSISRGPQAATKRQKALAVEPGRTGSSWRRAAMLTVIPPTLQEEQKHVLFKQMQRVKMKMKLLGRTVYCA</sequence>
<dbReference type="AlphaFoldDB" id="A0A8X6LL44"/>
<evidence type="ECO:0000313" key="2">
    <source>
        <dbReference type="EMBL" id="GFR12367.1"/>
    </source>
</evidence>
<organism evidence="2 3">
    <name type="scientific">Trichonephila clavata</name>
    <name type="common">Joro spider</name>
    <name type="synonym">Nephila clavata</name>
    <dbReference type="NCBI Taxonomy" id="2740835"/>
    <lineage>
        <taxon>Eukaryota</taxon>
        <taxon>Metazoa</taxon>
        <taxon>Ecdysozoa</taxon>
        <taxon>Arthropoda</taxon>
        <taxon>Chelicerata</taxon>
        <taxon>Arachnida</taxon>
        <taxon>Araneae</taxon>
        <taxon>Araneomorphae</taxon>
        <taxon>Entelegynae</taxon>
        <taxon>Araneoidea</taxon>
        <taxon>Nephilidae</taxon>
        <taxon>Trichonephila</taxon>
    </lineage>
</organism>
<name>A0A8X6LL44_TRICU</name>
<comment type="caution">
    <text evidence="2">The sequence shown here is derived from an EMBL/GenBank/DDBJ whole genome shotgun (WGS) entry which is preliminary data.</text>
</comment>
<feature type="compositionally biased region" description="Basic and acidic residues" evidence="1">
    <location>
        <begin position="1"/>
        <end position="12"/>
    </location>
</feature>
<dbReference type="EMBL" id="BMAO01026773">
    <property type="protein sequence ID" value="GFR12367.1"/>
    <property type="molecule type" value="Genomic_DNA"/>
</dbReference>
<evidence type="ECO:0000256" key="1">
    <source>
        <dbReference type="SAM" id="MobiDB-lite"/>
    </source>
</evidence>
<keyword evidence="3" id="KW-1185">Reference proteome</keyword>
<protein>
    <submittedName>
        <fullName evidence="2">Uncharacterized protein</fullName>
    </submittedName>
</protein>
<reference evidence="2" key="1">
    <citation type="submission" date="2020-07" db="EMBL/GenBank/DDBJ databases">
        <title>Multicomponent nature underlies the extraordinary mechanical properties of spider dragline silk.</title>
        <authorList>
            <person name="Kono N."/>
            <person name="Nakamura H."/>
            <person name="Mori M."/>
            <person name="Yoshida Y."/>
            <person name="Ohtoshi R."/>
            <person name="Malay A.D."/>
            <person name="Moran D.A.P."/>
            <person name="Tomita M."/>
            <person name="Numata K."/>
            <person name="Arakawa K."/>
        </authorList>
    </citation>
    <scope>NUCLEOTIDE SEQUENCE</scope>
</reference>
<evidence type="ECO:0000313" key="3">
    <source>
        <dbReference type="Proteomes" id="UP000887116"/>
    </source>
</evidence>
<feature type="region of interest" description="Disordered" evidence="1">
    <location>
        <begin position="1"/>
        <end position="39"/>
    </location>
</feature>
<gene>
    <name evidence="2" type="ORF">TNCT_167041</name>
</gene>
<accession>A0A8X6LL44</accession>
<proteinExistence type="predicted"/>
<dbReference type="Proteomes" id="UP000887116">
    <property type="component" value="Unassembled WGS sequence"/>
</dbReference>